<evidence type="ECO:0000313" key="9">
    <source>
        <dbReference type="EMBL" id="MCR6544244.1"/>
    </source>
</evidence>
<evidence type="ECO:0000313" key="10">
    <source>
        <dbReference type="Proteomes" id="UP001524944"/>
    </source>
</evidence>
<dbReference type="Proteomes" id="UP001524944">
    <property type="component" value="Unassembled WGS sequence"/>
</dbReference>
<sequence>MEIDLNGEQIATWLILLLILYALISEKIRFDAAAFSGLLLLGLLQIAPPSTLFSGFSSPALFTVAIVLVMSAGIVESGILNGFGKSIARRIKKPKNQILTLLLATTVVSGFVNNVGTVGIMLPTSQRMAQRAGYSKANVGMALVYITILSGSVTLIGTASNLIVSTFRMQSLGEPFKMFDFAAHGLVMVGIAFIILFFCQVCGFNFGQATANAENKHLPDTNVLLIEPAYKRNPRKTRIVLLTLIPVIILTSIGQIHPAVGFGFVVFVWLGTGVLSSTTAYENINIPIILFLGSMLSIANILTDIGALQTVADLILPPVLSFPPFLLILSVLFVTALVSNFVDNSVSAVLMSPLVIQLYQTGAVAVTADALLMAVAAGASLAIVIPTHQATLVVMNSTGFSRKSFIKTGLMIALAAGICAALVINIVWN</sequence>
<evidence type="ECO:0000256" key="7">
    <source>
        <dbReference type="SAM" id="Phobius"/>
    </source>
</evidence>
<reference evidence="9 10" key="1">
    <citation type="submission" date="2022-08" db="EMBL/GenBank/DDBJ databases">
        <title>Proteogenomics of the novel Dehalobacterium formicoaceticum strain EZ94 highlights a key role of methyltransferases during anaerobic dichloromethane degradation.</title>
        <authorList>
            <person name="Wasmund K."/>
        </authorList>
    </citation>
    <scope>NUCLEOTIDE SEQUENCE [LARGE SCALE GENOMIC DNA]</scope>
    <source>
        <strain evidence="9 10">EZ94</strain>
    </source>
</reference>
<dbReference type="InterPro" id="IPR051679">
    <property type="entry name" value="DASS-Related_Transporters"/>
</dbReference>
<evidence type="ECO:0000256" key="5">
    <source>
        <dbReference type="ARBA" id="ARBA00022989"/>
    </source>
</evidence>
<dbReference type="RefSeq" id="WP_257911846.1">
    <property type="nucleotide sequence ID" value="NZ_JANPWE010000001.1"/>
</dbReference>
<accession>A0ABT1Y045</accession>
<keyword evidence="3 7" id="KW-0812">Transmembrane</keyword>
<dbReference type="Pfam" id="PF03600">
    <property type="entry name" value="CitMHS"/>
    <property type="match status" value="1"/>
</dbReference>
<feature type="domain" description="Citrate transporter-like" evidence="8">
    <location>
        <begin position="22"/>
        <end position="378"/>
    </location>
</feature>
<feature type="transmembrane region" description="Helical" evidence="7">
    <location>
        <begin position="322"/>
        <end position="342"/>
    </location>
</feature>
<dbReference type="InterPro" id="IPR004680">
    <property type="entry name" value="Cit_transptr-like_dom"/>
</dbReference>
<keyword evidence="6 7" id="KW-0472">Membrane</keyword>
<dbReference type="PANTHER" id="PTHR43652:SF2">
    <property type="entry name" value="BASIC AMINO ACID ANTIPORTER YFCC-RELATED"/>
    <property type="match status" value="1"/>
</dbReference>
<evidence type="ECO:0000256" key="4">
    <source>
        <dbReference type="ARBA" id="ARBA00022737"/>
    </source>
</evidence>
<comment type="subcellular location">
    <subcellularLocation>
        <location evidence="1">Membrane</location>
        <topology evidence="1">Multi-pass membrane protein</topology>
    </subcellularLocation>
</comment>
<evidence type="ECO:0000256" key="3">
    <source>
        <dbReference type="ARBA" id="ARBA00022692"/>
    </source>
</evidence>
<keyword evidence="10" id="KW-1185">Reference proteome</keyword>
<feature type="transmembrane region" description="Helical" evidence="7">
    <location>
        <begin position="405"/>
        <end position="428"/>
    </location>
</feature>
<evidence type="ECO:0000259" key="8">
    <source>
        <dbReference type="Pfam" id="PF03600"/>
    </source>
</evidence>
<feature type="transmembrane region" description="Helical" evidence="7">
    <location>
        <begin position="185"/>
        <end position="206"/>
    </location>
</feature>
<feature type="transmembrane region" description="Helical" evidence="7">
    <location>
        <begin position="101"/>
        <end position="122"/>
    </location>
</feature>
<evidence type="ECO:0000256" key="6">
    <source>
        <dbReference type="ARBA" id="ARBA00023136"/>
    </source>
</evidence>
<feature type="transmembrane region" description="Helical" evidence="7">
    <location>
        <begin position="30"/>
        <end position="48"/>
    </location>
</feature>
<evidence type="ECO:0000256" key="2">
    <source>
        <dbReference type="ARBA" id="ARBA00022448"/>
    </source>
</evidence>
<feature type="transmembrane region" description="Helical" evidence="7">
    <location>
        <begin position="363"/>
        <end position="385"/>
    </location>
</feature>
<keyword evidence="4" id="KW-0677">Repeat</keyword>
<dbReference type="EMBL" id="JANPWE010000001">
    <property type="protein sequence ID" value="MCR6544244.1"/>
    <property type="molecule type" value="Genomic_DNA"/>
</dbReference>
<keyword evidence="5 7" id="KW-1133">Transmembrane helix</keyword>
<organism evidence="9 10">
    <name type="scientific">Dehalobacterium formicoaceticum</name>
    <dbReference type="NCBI Taxonomy" id="51515"/>
    <lineage>
        <taxon>Bacteria</taxon>
        <taxon>Bacillati</taxon>
        <taxon>Bacillota</taxon>
        <taxon>Clostridia</taxon>
        <taxon>Eubacteriales</taxon>
        <taxon>Peptococcaceae</taxon>
        <taxon>Dehalobacterium</taxon>
    </lineage>
</organism>
<protein>
    <submittedName>
        <fullName evidence="9">SLC13 family permease</fullName>
    </submittedName>
</protein>
<feature type="transmembrane region" description="Helical" evidence="7">
    <location>
        <begin position="239"/>
        <end position="272"/>
    </location>
</feature>
<feature type="transmembrane region" description="Helical" evidence="7">
    <location>
        <begin position="6"/>
        <end position="23"/>
    </location>
</feature>
<gene>
    <name evidence="9" type="ORF">NVS47_01735</name>
</gene>
<evidence type="ECO:0000256" key="1">
    <source>
        <dbReference type="ARBA" id="ARBA00004141"/>
    </source>
</evidence>
<feature type="transmembrane region" description="Helical" evidence="7">
    <location>
        <begin position="60"/>
        <end position="80"/>
    </location>
</feature>
<comment type="caution">
    <text evidence="9">The sequence shown here is derived from an EMBL/GenBank/DDBJ whole genome shotgun (WGS) entry which is preliminary data.</text>
</comment>
<name>A0ABT1Y045_9FIRM</name>
<keyword evidence="2" id="KW-0813">Transport</keyword>
<feature type="transmembrane region" description="Helical" evidence="7">
    <location>
        <begin position="142"/>
        <end position="164"/>
    </location>
</feature>
<proteinExistence type="predicted"/>
<dbReference type="PANTHER" id="PTHR43652">
    <property type="entry name" value="BASIC AMINO ACID ANTIPORTER YFCC-RELATED"/>
    <property type="match status" value="1"/>
</dbReference>
<feature type="transmembrane region" description="Helical" evidence="7">
    <location>
        <begin position="284"/>
        <end position="302"/>
    </location>
</feature>